<comment type="similarity">
    <text evidence="1">Belongs to the bacterial ribosomal protein bS21 family.</text>
</comment>
<dbReference type="Proteomes" id="UP001516023">
    <property type="component" value="Unassembled WGS sequence"/>
</dbReference>
<evidence type="ECO:0000256" key="3">
    <source>
        <dbReference type="ARBA" id="ARBA00023274"/>
    </source>
</evidence>
<dbReference type="NCBIfam" id="TIGR00030">
    <property type="entry name" value="S21p"/>
    <property type="match status" value="1"/>
</dbReference>
<dbReference type="AlphaFoldDB" id="A0ABD3PGP6"/>
<keyword evidence="6" id="KW-1185">Reference proteome</keyword>
<dbReference type="PROSITE" id="PS01181">
    <property type="entry name" value="RIBOSOMAL_S21"/>
    <property type="match status" value="1"/>
</dbReference>
<dbReference type="HAMAP" id="MF_00358">
    <property type="entry name" value="Ribosomal_bS21"/>
    <property type="match status" value="1"/>
</dbReference>
<protein>
    <recommendedName>
        <fullName evidence="7">30S ribosomal protein S21</fullName>
    </recommendedName>
</protein>
<comment type="caution">
    <text evidence="5">The sequence shown here is derived from an EMBL/GenBank/DDBJ whole genome shotgun (WGS) entry which is preliminary data.</text>
</comment>
<dbReference type="EMBL" id="JABMIG020000185">
    <property type="protein sequence ID" value="KAL3786917.1"/>
    <property type="molecule type" value="Genomic_DNA"/>
</dbReference>
<evidence type="ECO:0000256" key="2">
    <source>
        <dbReference type="ARBA" id="ARBA00022980"/>
    </source>
</evidence>
<organism evidence="5 6">
    <name type="scientific">Cyclotella cryptica</name>
    <dbReference type="NCBI Taxonomy" id="29204"/>
    <lineage>
        <taxon>Eukaryota</taxon>
        <taxon>Sar</taxon>
        <taxon>Stramenopiles</taxon>
        <taxon>Ochrophyta</taxon>
        <taxon>Bacillariophyta</taxon>
        <taxon>Coscinodiscophyceae</taxon>
        <taxon>Thalassiosirophycidae</taxon>
        <taxon>Stephanodiscales</taxon>
        <taxon>Stephanodiscaceae</taxon>
        <taxon>Cyclotella</taxon>
    </lineage>
</organism>
<sequence>MAARSFSLLLVAIVVAMATAFVPCSVVTRSSGERTLSSEEDVISLSMGVDPIAMNSSTTHHFYVFLLRPFAPSTAIPASSTALPVKIKVVVGEGEPIESALRRFKREVNKSGHLMELRHKRYFENSQDRKKRKIVQARIRKRLERMQARRLRQQRS</sequence>
<keyword evidence="3" id="KW-0687">Ribonucleoprotein</keyword>
<evidence type="ECO:0000313" key="6">
    <source>
        <dbReference type="Proteomes" id="UP001516023"/>
    </source>
</evidence>
<name>A0ABD3PGP6_9STRA</name>
<dbReference type="GO" id="GO:1990904">
    <property type="term" value="C:ribonucleoprotein complex"/>
    <property type="evidence" value="ECO:0007669"/>
    <property type="project" value="UniProtKB-KW"/>
</dbReference>
<evidence type="ECO:0000313" key="5">
    <source>
        <dbReference type="EMBL" id="KAL3786917.1"/>
    </source>
</evidence>
<dbReference type="GO" id="GO:0005840">
    <property type="term" value="C:ribosome"/>
    <property type="evidence" value="ECO:0007669"/>
    <property type="project" value="UniProtKB-KW"/>
</dbReference>
<evidence type="ECO:0000256" key="1">
    <source>
        <dbReference type="ARBA" id="ARBA00006640"/>
    </source>
</evidence>
<dbReference type="PANTHER" id="PTHR21109:SF0">
    <property type="entry name" value="SMALL RIBOSOMAL SUBUNIT PROTEIN BS21M"/>
    <property type="match status" value="1"/>
</dbReference>
<dbReference type="InterPro" id="IPR018278">
    <property type="entry name" value="Ribosomal_bS21_CS"/>
</dbReference>
<dbReference type="InterPro" id="IPR001911">
    <property type="entry name" value="Ribosomal_bS21"/>
</dbReference>
<gene>
    <name evidence="5" type="ORF">HJC23_013252</name>
</gene>
<keyword evidence="4" id="KW-0732">Signal</keyword>
<dbReference type="Gene3D" id="1.20.5.1150">
    <property type="entry name" value="Ribosomal protein S8"/>
    <property type="match status" value="1"/>
</dbReference>
<feature type="chain" id="PRO_5044895611" description="30S ribosomal protein S21" evidence="4">
    <location>
        <begin position="21"/>
        <end position="156"/>
    </location>
</feature>
<feature type="signal peptide" evidence="4">
    <location>
        <begin position="1"/>
        <end position="20"/>
    </location>
</feature>
<evidence type="ECO:0000256" key="4">
    <source>
        <dbReference type="SAM" id="SignalP"/>
    </source>
</evidence>
<proteinExistence type="inferred from homology"/>
<keyword evidence="2" id="KW-0689">Ribosomal protein</keyword>
<evidence type="ECO:0008006" key="7">
    <source>
        <dbReference type="Google" id="ProtNLM"/>
    </source>
</evidence>
<dbReference type="Pfam" id="PF01165">
    <property type="entry name" value="Ribosomal_S21"/>
    <property type="match status" value="1"/>
</dbReference>
<dbReference type="PRINTS" id="PR00976">
    <property type="entry name" value="RIBOSOMALS21"/>
</dbReference>
<reference evidence="5 6" key="1">
    <citation type="journal article" date="2020" name="G3 (Bethesda)">
        <title>Improved Reference Genome for Cyclotella cryptica CCMP332, a Model for Cell Wall Morphogenesis, Salinity Adaptation, and Lipid Production in Diatoms (Bacillariophyta).</title>
        <authorList>
            <person name="Roberts W.R."/>
            <person name="Downey K.M."/>
            <person name="Ruck E.C."/>
            <person name="Traller J.C."/>
            <person name="Alverson A.J."/>
        </authorList>
    </citation>
    <scope>NUCLEOTIDE SEQUENCE [LARGE SCALE GENOMIC DNA]</scope>
    <source>
        <strain evidence="5 6">CCMP332</strain>
    </source>
</reference>
<accession>A0ABD3PGP6</accession>
<dbReference type="InterPro" id="IPR038380">
    <property type="entry name" value="Ribosomal_bS21_sf"/>
</dbReference>
<dbReference type="PANTHER" id="PTHR21109">
    <property type="entry name" value="MITOCHONDRIAL 28S RIBOSOMAL PROTEIN S21"/>
    <property type="match status" value="1"/>
</dbReference>